<feature type="domain" description="Alkyl hydroperoxide reductase subunit C/ Thiol specific antioxidant" evidence="1">
    <location>
        <begin position="34"/>
        <end position="152"/>
    </location>
</feature>
<evidence type="ECO:0000313" key="3">
    <source>
        <dbReference type="Proteomes" id="UP000219612"/>
    </source>
</evidence>
<sequence>MLPITERPGLRHEAETFRLQLENSAIRSRMVARGDHVPDIPLVEADLGPIHLDRLRHTGPVVLVFFRHASSPACDAALRLYQYTLAPALSTLDAHLVAVSPQAPDRLEALKRRHDLSYLVASDPRHTLIDALNIGFASWEAEPVLGTGRSVLPFATVVVADRTGRVHLADVRADWTSITAPGTIIRAVRSL</sequence>
<proteinExistence type="predicted"/>
<dbReference type="Gene3D" id="3.40.30.10">
    <property type="entry name" value="Glutaredoxin"/>
    <property type="match status" value="1"/>
</dbReference>
<name>A0A285JZ37_9ACTN</name>
<dbReference type="SUPFAM" id="SSF52833">
    <property type="entry name" value="Thioredoxin-like"/>
    <property type="match status" value="1"/>
</dbReference>
<dbReference type="Pfam" id="PF00578">
    <property type="entry name" value="AhpC-TSA"/>
    <property type="match status" value="1"/>
</dbReference>
<organism evidence="2 3">
    <name type="scientific">Paractinoplanes atraurantiacus</name>
    <dbReference type="NCBI Taxonomy" id="1036182"/>
    <lineage>
        <taxon>Bacteria</taxon>
        <taxon>Bacillati</taxon>
        <taxon>Actinomycetota</taxon>
        <taxon>Actinomycetes</taxon>
        <taxon>Micromonosporales</taxon>
        <taxon>Micromonosporaceae</taxon>
        <taxon>Paractinoplanes</taxon>
    </lineage>
</organism>
<gene>
    <name evidence="2" type="ORF">SAMN05421748_126110</name>
</gene>
<dbReference type="RefSeq" id="WP_097327083.1">
    <property type="nucleotide sequence ID" value="NZ_OBDY01000026.1"/>
</dbReference>
<keyword evidence="3" id="KW-1185">Reference proteome</keyword>
<evidence type="ECO:0000313" key="2">
    <source>
        <dbReference type="EMBL" id="SNY64341.1"/>
    </source>
</evidence>
<reference evidence="3" key="1">
    <citation type="submission" date="2017-09" db="EMBL/GenBank/DDBJ databases">
        <authorList>
            <person name="Varghese N."/>
            <person name="Submissions S."/>
        </authorList>
    </citation>
    <scope>NUCLEOTIDE SEQUENCE [LARGE SCALE GENOMIC DNA]</scope>
    <source>
        <strain evidence="3">CGMCC 4.6857</strain>
    </source>
</reference>
<dbReference type="GO" id="GO:0016491">
    <property type="term" value="F:oxidoreductase activity"/>
    <property type="evidence" value="ECO:0007669"/>
    <property type="project" value="InterPro"/>
</dbReference>
<dbReference type="AlphaFoldDB" id="A0A285JZ37"/>
<dbReference type="InterPro" id="IPR036249">
    <property type="entry name" value="Thioredoxin-like_sf"/>
</dbReference>
<dbReference type="EMBL" id="OBDY01000026">
    <property type="protein sequence ID" value="SNY64341.1"/>
    <property type="molecule type" value="Genomic_DNA"/>
</dbReference>
<accession>A0A285JZ37</accession>
<dbReference type="OrthoDB" id="9809746at2"/>
<dbReference type="Proteomes" id="UP000219612">
    <property type="component" value="Unassembled WGS sequence"/>
</dbReference>
<evidence type="ECO:0000259" key="1">
    <source>
        <dbReference type="Pfam" id="PF00578"/>
    </source>
</evidence>
<dbReference type="InterPro" id="IPR000866">
    <property type="entry name" value="AhpC/TSA"/>
</dbReference>
<dbReference type="GO" id="GO:0016209">
    <property type="term" value="F:antioxidant activity"/>
    <property type="evidence" value="ECO:0007669"/>
    <property type="project" value="InterPro"/>
</dbReference>
<protein>
    <submittedName>
        <fullName evidence="2">Peroxiredoxin</fullName>
    </submittedName>
</protein>